<feature type="domain" description="N-acetyltransferase" evidence="1">
    <location>
        <begin position="113"/>
        <end position="255"/>
    </location>
</feature>
<comment type="caution">
    <text evidence="2">The sequence shown here is derived from an EMBL/GenBank/DDBJ whole genome shotgun (WGS) entry which is preliminary data.</text>
</comment>
<dbReference type="PROSITE" id="PS51186">
    <property type="entry name" value="GNAT"/>
    <property type="match status" value="1"/>
</dbReference>
<accession>A0A511YUG3</accession>
<dbReference type="Gene3D" id="3.40.630.30">
    <property type="match status" value="1"/>
</dbReference>
<dbReference type="GO" id="GO:0016747">
    <property type="term" value="F:acyltransferase activity, transferring groups other than amino-acyl groups"/>
    <property type="evidence" value="ECO:0007669"/>
    <property type="project" value="InterPro"/>
</dbReference>
<proteinExistence type="predicted"/>
<protein>
    <recommendedName>
        <fullName evidence="1">N-acetyltransferase domain-containing protein</fullName>
    </recommendedName>
</protein>
<sequence>MAGSVRDLPAPWRDEPYLVMCHGRSTVAVAWHDDDALVVLLEGSGRDPGVIGVGDADAVGRLLDGAVTALGPARWATLPRGSWEAAADGTRAAFPGWEAANSWDCMWTDRPLVGISDHAVERLPAGVERVDAEIAEALDRAHPTASTRPGDPRLEGWWAVREEGRLVAVVGAIRFAPGLAPHLVSLGVDPAHRGRGLAGAVLAAAVSDGLLAPTLVGPPMVGLGLYAANDVARQVYVRHGFVLGHRFDSRPAHRD</sequence>
<evidence type="ECO:0000313" key="2">
    <source>
        <dbReference type="EMBL" id="GEN78834.1"/>
    </source>
</evidence>
<dbReference type="SUPFAM" id="SSF55729">
    <property type="entry name" value="Acyl-CoA N-acyltransferases (Nat)"/>
    <property type="match status" value="1"/>
</dbReference>
<dbReference type="RefSeq" id="WP_052113937.1">
    <property type="nucleotide sequence ID" value="NZ_BJYK01000001.1"/>
</dbReference>
<evidence type="ECO:0000313" key="3">
    <source>
        <dbReference type="Proteomes" id="UP000321484"/>
    </source>
</evidence>
<reference evidence="2 3" key="1">
    <citation type="submission" date="2019-07" db="EMBL/GenBank/DDBJ databases">
        <title>Whole genome shotgun sequence of Actinotalea fermentans NBRC 105374.</title>
        <authorList>
            <person name="Hosoyama A."/>
            <person name="Uohara A."/>
            <person name="Ohji S."/>
            <person name="Ichikawa N."/>
        </authorList>
    </citation>
    <scope>NUCLEOTIDE SEQUENCE [LARGE SCALE GENOMIC DNA]</scope>
    <source>
        <strain evidence="2 3">NBRC 105374</strain>
    </source>
</reference>
<dbReference type="EMBL" id="BJYK01000001">
    <property type="protein sequence ID" value="GEN78834.1"/>
    <property type="molecule type" value="Genomic_DNA"/>
</dbReference>
<dbReference type="Proteomes" id="UP000321484">
    <property type="component" value="Unassembled WGS sequence"/>
</dbReference>
<name>A0A511YUG3_9CELL</name>
<dbReference type="AlphaFoldDB" id="A0A511YUG3"/>
<dbReference type="InterPro" id="IPR000182">
    <property type="entry name" value="GNAT_dom"/>
</dbReference>
<dbReference type="Pfam" id="PF00583">
    <property type="entry name" value="Acetyltransf_1"/>
    <property type="match status" value="1"/>
</dbReference>
<dbReference type="OrthoDB" id="5143160at2"/>
<organism evidence="2 3">
    <name type="scientific">Actinotalea fermentans</name>
    <dbReference type="NCBI Taxonomy" id="43671"/>
    <lineage>
        <taxon>Bacteria</taxon>
        <taxon>Bacillati</taxon>
        <taxon>Actinomycetota</taxon>
        <taxon>Actinomycetes</taxon>
        <taxon>Micrococcales</taxon>
        <taxon>Cellulomonadaceae</taxon>
        <taxon>Actinotalea</taxon>
    </lineage>
</organism>
<keyword evidence="3" id="KW-1185">Reference proteome</keyword>
<evidence type="ECO:0000259" key="1">
    <source>
        <dbReference type="PROSITE" id="PS51186"/>
    </source>
</evidence>
<dbReference type="InterPro" id="IPR016181">
    <property type="entry name" value="Acyl_CoA_acyltransferase"/>
</dbReference>
<gene>
    <name evidence="2" type="ORF">AFE02nite_05680</name>
</gene>